<dbReference type="AlphaFoldDB" id="X5DI32"/>
<dbReference type="Proteomes" id="UP000023703">
    <property type="component" value="Chromosome"/>
</dbReference>
<gene>
    <name evidence="1" type="ORF">CGLY_01300</name>
</gene>
<proteinExistence type="predicted"/>
<keyword evidence="2" id="KW-1185">Reference proteome</keyword>
<reference evidence="1 2" key="1">
    <citation type="journal article" date="2015" name="Int. J. Syst. Evol. Microbiol.">
        <title>Revisiting Corynebacterium glyciniphilum (ex Kubota et al., 1972) sp. nov., nom. rev., isolated from putrefied banana.</title>
        <authorList>
            <person name="Al-Dilaimi A."/>
            <person name="Bednarz H."/>
            <person name="Lomker A."/>
            <person name="Niehaus K."/>
            <person name="Kalinowski J."/>
            <person name="Ruckert C."/>
        </authorList>
    </citation>
    <scope>NUCLEOTIDE SEQUENCE [LARGE SCALE GENOMIC DNA]</scope>
    <source>
        <strain evidence="1">AJ 3170</strain>
    </source>
</reference>
<dbReference type="EMBL" id="CP006842">
    <property type="protein sequence ID" value="AHW62708.1"/>
    <property type="molecule type" value="Genomic_DNA"/>
</dbReference>
<dbReference type="HOGENOM" id="CLU_3024412_0_0_11"/>
<organism evidence="1 2">
    <name type="scientific">Corynebacterium glyciniphilum AJ 3170</name>
    <dbReference type="NCBI Taxonomy" id="1404245"/>
    <lineage>
        <taxon>Bacteria</taxon>
        <taxon>Bacillati</taxon>
        <taxon>Actinomycetota</taxon>
        <taxon>Actinomycetes</taxon>
        <taxon>Mycobacteriales</taxon>
        <taxon>Corynebacteriaceae</taxon>
        <taxon>Corynebacterium</taxon>
    </lineage>
</organism>
<protein>
    <submittedName>
        <fullName evidence="1">Uncharacterized protein</fullName>
    </submittedName>
</protein>
<sequence length="55" mass="6078">MTAKHLTVYLLGEGVGTLSQEKGGRHWLTYDEDYTGQELCHCRFQRPPAGGALNA</sequence>
<evidence type="ECO:0000313" key="2">
    <source>
        <dbReference type="Proteomes" id="UP000023703"/>
    </source>
</evidence>
<dbReference type="KEGG" id="cgy:CGLY_01300"/>
<dbReference type="STRING" id="1404245.CGLY_01300"/>
<accession>X5DI32</accession>
<name>X5DI32_9CORY</name>
<evidence type="ECO:0000313" key="1">
    <source>
        <dbReference type="EMBL" id="AHW62708.1"/>
    </source>
</evidence>